<proteinExistence type="inferred from homology"/>
<dbReference type="RefSeq" id="WP_345595119.1">
    <property type="nucleotide sequence ID" value="NZ_BAABJG010000055.1"/>
</dbReference>
<feature type="domain" description="ATP-dependent DNA ligase family profile" evidence="3">
    <location>
        <begin position="93"/>
        <end position="183"/>
    </location>
</feature>
<dbReference type="EMBL" id="JBHTLU010000012">
    <property type="protein sequence ID" value="MFD1219511.1"/>
    <property type="molecule type" value="Genomic_DNA"/>
</dbReference>
<sequence length="280" mass="32660">MFISPMLLQYSKNNEPFNKPNHISELKLDGFRLIVSNMDKLRLYTRHNNLVTNRFPELFECPLPAGTIIDGELIVEDPEGKPDFEALQARFQSKKNKTPVSFCAFDIIKYKGIDVYGLPLMKRKEILEESFMGSQHYKKVKTFEGNAIDYFNLVSQHGLEGIVIKYKNSLYEINKRSWSWQKVINWTYVDVYISGYRKNEFGLLISIDDATNGLKRNVGIVEFGVLPHHKEALRSVKKRLIYKEDANFAYMEPLIKARIKTRNWTKNGMLRSPVFCEFLI</sequence>
<organism evidence="4 5">
    <name type="scientific">Paenibacillus vulneris</name>
    <dbReference type="NCBI Taxonomy" id="1133364"/>
    <lineage>
        <taxon>Bacteria</taxon>
        <taxon>Bacillati</taxon>
        <taxon>Bacillota</taxon>
        <taxon>Bacilli</taxon>
        <taxon>Bacillales</taxon>
        <taxon>Paenibacillaceae</taxon>
        <taxon>Paenibacillus</taxon>
    </lineage>
</organism>
<dbReference type="GO" id="GO:0016874">
    <property type="term" value="F:ligase activity"/>
    <property type="evidence" value="ECO:0007669"/>
    <property type="project" value="UniProtKB-KW"/>
</dbReference>
<dbReference type="Gene3D" id="3.30.1490.70">
    <property type="match status" value="1"/>
</dbReference>
<keyword evidence="2 4" id="KW-0436">Ligase</keyword>
<protein>
    <submittedName>
        <fullName evidence="4">DNA ligase</fullName>
    </submittedName>
</protein>
<dbReference type="PANTHER" id="PTHR45674">
    <property type="entry name" value="DNA LIGASE 1/3 FAMILY MEMBER"/>
    <property type="match status" value="1"/>
</dbReference>
<keyword evidence="5" id="KW-1185">Reference proteome</keyword>
<dbReference type="PROSITE" id="PS50160">
    <property type="entry name" value="DNA_LIGASE_A3"/>
    <property type="match status" value="1"/>
</dbReference>
<evidence type="ECO:0000313" key="5">
    <source>
        <dbReference type="Proteomes" id="UP001597180"/>
    </source>
</evidence>
<dbReference type="SUPFAM" id="SSF56091">
    <property type="entry name" value="DNA ligase/mRNA capping enzyme, catalytic domain"/>
    <property type="match status" value="1"/>
</dbReference>
<comment type="similarity">
    <text evidence="1">Belongs to the ATP-dependent DNA ligase family.</text>
</comment>
<comment type="caution">
    <text evidence="4">The sequence shown here is derived from an EMBL/GenBank/DDBJ whole genome shotgun (WGS) entry which is preliminary data.</text>
</comment>
<reference evidence="5" key="1">
    <citation type="journal article" date="2019" name="Int. J. Syst. Evol. Microbiol.">
        <title>The Global Catalogue of Microorganisms (GCM) 10K type strain sequencing project: providing services to taxonomists for standard genome sequencing and annotation.</title>
        <authorList>
            <consortium name="The Broad Institute Genomics Platform"/>
            <consortium name="The Broad Institute Genome Sequencing Center for Infectious Disease"/>
            <person name="Wu L."/>
            <person name="Ma J."/>
        </authorList>
    </citation>
    <scope>NUCLEOTIDE SEQUENCE [LARGE SCALE GENOMIC DNA]</scope>
    <source>
        <strain evidence="5">CCUG 53270</strain>
    </source>
</reference>
<evidence type="ECO:0000256" key="2">
    <source>
        <dbReference type="ARBA" id="ARBA00022598"/>
    </source>
</evidence>
<gene>
    <name evidence="4" type="ORF">ACFQ4B_05235</name>
</gene>
<dbReference type="Pfam" id="PF01068">
    <property type="entry name" value="DNA_ligase_A_M"/>
    <property type="match status" value="1"/>
</dbReference>
<dbReference type="CDD" id="cd07906">
    <property type="entry name" value="Adenylation_DNA_ligase_LigD_LigC"/>
    <property type="match status" value="1"/>
</dbReference>
<accession>A0ABW3UI22</accession>
<dbReference type="PANTHER" id="PTHR45674:SF4">
    <property type="entry name" value="DNA LIGASE 1"/>
    <property type="match status" value="1"/>
</dbReference>
<evidence type="ECO:0000256" key="1">
    <source>
        <dbReference type="ARBA" id="ARBA00007572"/>
    </source>
</evidence>
<evidence type="ECO:0000259" key="3">
    <source>
        <dbReference type="PROSITE" id="PS50160"/>
    </source>
</evidence>
<evidence type="ECO:0000313" key="4">
    <source>
        <dbReference type="EMBL" id="MFD1219511.1"/>
    </source>
</evidence>
<dbReference type="InterPro" id="IPR012310">
    <property type="entry name" value="DNA_ligase_ATP-dep_cent"/>
</dbReference>
<name>A0ABW3UI22_9BACL</name>
<dbReference type="Proteomes" id="UP001597180">
    <property type="component" value="Unassembled WGS sequence"/>
</dbReference>
<dbReference type="InterPro" id="IPR050191">
    <property type="entry name" value="ATP-dep_DNA_ligase"/>
</dbReference>
<dbReference type="Gene3D" id="3.30.470.30">
    <property type="entry name" value="DNA ligase/mRNA capping enzyme"/>
    <property type="match status" value="1"/>
</dbReference>